<evidence type="ECO:0000256" key="1">
    <source>
        <dbReference type="ARBA" id="ARBA00012528"/>
    </source>
</evidence>
<accession>A0A7X4H6G9</accession>
<comment type="caution">
    <text evidence="5">The sequence shown here is derived from an EMBL/GenBank/DDBJ whole genome shotgun (WGS) entry which is preliminary data.</text>
</comment>
<sequence length="379" mass="42525">MATLMAAAMSVVLYSAYLNFPKEIHGLREWAQALVLLVSGVVLFALHGKSDIVLLFSNVVMTWGLGLMMIGTERFYQVRPSWWIFHSSWILIAVLLAYWLWIMPSFSIRVAISSVVVFILHARAIYVILKHGDYHFSMWFFVTLMTIESMMVGVRGVLAVTSNSDVNLLGAGTFASLYLATAHFMTLMMTVGFMTVCTRRLQITLERRSTLDPLTQTLNRRGFADIYAKEHALMRREKTFLTMLNIDIDYFKRINDNHGHTVGDRVLVDVAQMIAKALRVSDHVARFGGEEFVVLLPATGLDRALHITERIQSALCTARPGVPPYTVSIGVACQTSADESLDNLLIRADKALYCAKERGRNRYEVAAEVVQPLRAAARA</sequence>
<feature type="transmembrane region" description="Helical" evidence="3">
    <location>
        <begin position="136"/>
        <end position="158"/>
    </location>
</feature>
<evidence type="ECO:0000256" key="2">
    <source>
        <dbReference type="ARBA" id="ARBA00034247"/>
    </source>
</evidence>
<reference evidence="5 6" key="1">
    <citation type="submission" date="2019-12" db="EMBL/GenBank/DDBJ databases">
        <title>Novel species isolated from a subtropical stream in China.</title>
        <authorList>
            <person name="Lu H."/>
        </authorList>
    </citation>
    <scope>NUCLEOTIDE SEQUENCE [LARGE SCALE GENOMIC DNA]</scope>
    <source>
        <strain evidence="5 6">FT134W</strain>
    </source>
</reference>
<organism evidence="5 6">
    <name type="scientific">Duganella margarita</name>
    <dbReference type="NCBI Taxonomy" id="2692170"/>
    <lineage>
        <taxon>Bacteria</taxon>
        <taxon>Pseudomonadati</taxon>
        <taxon>Pseudomonadota</taxon>
        <taxon>Betaproteobacteria</taxon>
        <taxon>Burkholderiales</taxon>
        <taxon>Oxalobacteraceae</taxon>
        <taxon>Telluria group</taxon>
        <taxon>Duganella</taxon>
    </lineage>
</organism>
<dbReference type="PANTHER" id="PTHR45138">
    <property type="entry name" value="REGULATORY COMPONENTS OF SENSORY TRANSDUCTION SYSTEM"/>
    <property type="match status" value="1"/>
</dbReference>
<feature type="domain" description="GGDEF" evidence="4">
    <location>
        <begin position="239"/>
        <end position="368"/>
    </location>
</feature>
<comment type="catalytic activity">
    <reaction evidence="2">
        <text>2 GTP = 3',3'-c-di-GMP + 2 diphosphate</text>
        <dbReference type="Rhea" id="RHEA:24898"/>
        <dbReference type="ChEBI" id="CHEBI:33019"/>
        <dbReference type="ChEBI" id="CHEBI:37565"/>
        <dbReference type="ChEBI" id="CHEBI:58805"/>
        <dbReference type="EC" id="2.7.7.65"/>
    </reaction>
</comment>
<feature type="transmembrane region" description="Helical" evidence="3">
    <location>
        <begin position="52"/>
        <end position="70"/>
    </location>
</feature>
<dbReference type="PANTHER" id="PTHR45138:SF9">
    <property type="entry name" value="DIGUANYLATE CYCLASE DGCM-RELATED"/>
    <property type="match status" value="1"/>
</dbReference>
<evidence type="ECO:0000313" key="6">
    <source>
        <dbReference type="Proteomes" id="UP000469734"/>
    </source>
</evidence>
<dbReference type="AlphaFoldDB" id="A0A7X4H6G9"/>
<dbReference type="InterPro" id="IPR043128">
    <property type="entry name" value="Rev_trsase/Diguanyl_cyclase"/>
</dbReference>
<evidence type="ECO:0000313" key="5">
    <source>
        <dbReference type="EMBL" id="MYM75469.1"/>
    </source>
</evidence>
<dbReference type="SUPFAM" id="SSF55073">
    <property type="entry name" value="Nucleotide cyclase"/>
    <property type="match status" value="1"/>
</dbReference>
<gene>
    <name evidence="5" type="ORF">GTP56_25200</name>
</gene>
<feature type="transmembrane region" description="Helical" evidence="3">
    <location>
        <begin position="108"/>
        <end position="129"/>
    </location>
</feature>
<dbReference type="GO" id="GO:0052621">
    <property type="term" value="F:diguanylate cyclase activity"/>
    <property type="evidence" value="ECO:0007669"/>
    <property type="project" value="UniProtKB-EC"/>
</dbReference>
<keyword evidence="3" id="KW-0812">Transmembrane</keyword>
<dbReference type="FunFam" id="3.30.70.270:FF:000001">
    <property type="entry name" value="Diguanylate cyclase domain protein"/>
    <property type="match status" value="1"/>
</dbReference>
<dbReference type="GO" id="GO:0043709">
    <property type="term" value="P:cell adhesion involved in single-species biofilm formation"/>
    <property type="evidence" value="ECO:0007669"/>
    <property type="project" value="TreeGrafter"/>
</dbReference>
<dbReference type="GO" id="GO:1902201">
    <property type="term" value="P:negative regulation of bacterial-type flagellum-dependent cell motility"/>
    <property type="evidence" value="ECO:0007669"/>
    <property type="project" value="TreeGrafter"/>
</dbReference>
<dbReference type="InterPro" id="IPR000160">
    <property type="entry name" value="GGDEF_dom"/>
</dbReference>
<dbReference type="InterPro" id="IPR050469">
    <property type="entry name" value="Diguanylate_Cyclase"/>
</dbReference>
<dbReference type="InterPro" id="IPR029787">
    <property type="entry name" value="Nucleotide_cyclase"/>
</dbReference>
<dbReference type="Gene3D" id="3.30.70.270">
    <property type="match status" value="1"/>
</dbReference>
<dbReference type="Pfam" id="PF00990">
    <property type="entry name" value="GGDEF"/>
    <property type="match status" value="1"/>
</dbReference>
<feature type="transmembrane region" description="Helical" evidence="3">
    <location>
        <begin position="82"/>
        <end position="102"/>
    </location>
</feature>
<name>A0A7X4H6G9_9BURK</name>
<dbReference type="Proteomes" id="UP000469734">
    <property type="component" value="Unassembled WGS sequence"/>
</dbReference>
<dbReference type="SMART" id="SM00267">
    <property type="entry name" value="GGDEF"/>
    <property type="match status" value="1"/>
</dbReference>
<protein>
    <recommendedName>
        <fullName evidence="1">diguanylate cyclase</fullName>
        <ecNumber evidence="1">2.7.7.65</ecNumber>
    </recommendedName>
</protein>
<feature type="transmembrane region" description="Helical" evidence="3">
    <location>
        <begin position="30"/>
        <end position="46"/>
    </location>
</feature>
<keyword evidence="3" id="KW-1133">Transmembrane helix</keyword>
<proteinExistence type="predicted"/>
<dbReference type="EMBL" id="WWCR01000039">
    <property type="protein sequence ID" value="MYM75469.1"/>
    <property type="molecule type" value="Genomic_DNA"/>
</dbReference>
<dbReference type="PROSITE" id="PS50887">
    <property type="entry name" value="GGDEF"/>
    <property type="match status" value="1"/>
</dbReference>
<dbReference type="GO" id="GO:0005886">
    <property type="term" value="C:plasma membrane"/>
    <property type="evidence" value="ECO:0007669"/>
    <property type="project" value="TreeGrafter"/>
</dbReference>
<dbReference type="NCBIfam" id="TIGR00254">
    <property type="entry name" value="GGDEF"/>
    <property type="match status" value="1"/>
</dbReference>
<evidence type="ECO:0000256" key="3">
    <source>
        <dbReference type="SAM" id="Phobius"/>
    </source>
</evidence>
<dbReference type="CDD" id="cd01949">
    <property type="entry name" value="GGDEF"/>
    <property type="match status" value="1"/>
</dbReference>
<dbReference type="EC" id="2.7.7.65" evidence="1"/>
<evidence type="ECO:0000259" key="4">
    <source>
        <dbReference type="PROSITE" id="PS50887"/>
    </source>
</evidence>
<keyword evidence="3" id="KW-0472">Membrane</keyword>